<dbReference type="Pfam" id="PF12796">
    <property type="entry name" value="Ank_2"/>
    <property type="match status" value="4"/>
</dbReference>
<feature type="repeat" description="ANK" evidence="3">
    <location>
        <begin position="55"/>
        <end position="78"/>
    </location>
</feature>
<keyword evidence="5" id="KW-1185">Reference proteome</keyword>
<reference evidence="4" key="1">
    <citation type="submission" date="2022-11" db="EMBL/GenBank/DDBJ databases">
        <authorList>
            <person name="Kikuchi T."/>
        </authorList>
    </citation>
    <scope>NUCLEOTIDE SEQUENCE</scope>
    <source>
        <strain evidence="4">PS1010</strain>
    </source>
</reference>
<dbReference type="Proteomes" id="UP001152747">
    <property type="component" value="Unassembled WGS sequence"/>
</dbReference>
<dbReference type="Gene3D" id="1.25.40.20">
    <property type="entry name" value="Ankyrin repeat-containing domain"/>
    <property type="match status" value="2"/>
</dbReference>
<dbReference type="PANTHER" id="PTHR24166">
    <property type="entry name" value="ROLLING PEBBLES, ISOFORM B"/>
    <property type="match status" value="1"/>
</dbReference>
<dbReference type="PANTHER" id="PTHR24166:SF48">
    <property type="entry name" value="PROTEIN VAPYRIN"/>
    <property type="match status" value="1"/>
</dbReference>
<dbReference type="PROSITE" id="PS50088">
    <property type="entry name" value="ANK_REPEAT"/>
    <property type="match status" value="2"/>
</dbReference>
<dbReference type="InterPro" id="IPR036770">
    <property type="entry name" value="Ankyrin_rpt-contain_sf"/>
</dbReference>
<dbReference type="EMBL" id="CANHGI010000004">
    <property type="protein sequence ID" value="CAI5446886.1"/>
    <property type="molecule type" value="Genomic_DNA"/>
</dbReference>
<dbReference type="InterPro" id="IPR050889">
    <property type="entry name" value="Dendritic_Spine_Reg/Scaffold"/>
</dbReference>
<sequence length="499" mass="54631">MTSVEDDAYFPLEIVADAEDAENHKCDDVMTSLTRKHLQCLARFSNNDLLEKDALGQNALHLAARVGDAQILKYLIDRLPELVQIQSQNGETAAHICAAHGDLKAIELLLGGAELKIAMKSALLRDINGTSVLMAAVARGDNQIALWLLKRFGKSLAILENNCKMLPIHVAAAQGNLEFLRAAIKFDQNMVSARDEFGCTPSVYAIQGGCLGTVRFLVEKAKSEMGSVSHRGQSLLHIACLCGHDHIVRWILSRAGNDAILWTTNDRATAIHCAAYSGSVQVLAQLLSPFGKKKRSYVLTLRDSRGNTPLHLAAMNNHLDCALFMLESHADATLINNNGHSAQSIAALRQHREMERLVASYRDAQPRRGKKKKSASLHDLTMYASLRSGPLSPGQVTSYSTNTNGDYPLPQLHTFSPSSGYSSSGEAGESIRSQNAEIVRHRLRFIEDDVDSLRDTGAQTEMDDLEQGVKVIDDKTWTGLGLSAVEQIDKVLDAIEFHD</sequence>
<comment type="caution">
    <text evidence="4">The sequence shown here is derived from an EMBL/GenBank/DDBJ whole genome shotgun (WGS) entry which is preliminary data.</text>
</comment>
<dbReference type="OrthoDB" id="10261302at2759"/>
<dbReference type="InterPro" id="IPR002110">
    <property type="entry name" value="Ankyrin_rpt"/>
</dbReference>
<evidence type="ECO:0008006" key="6">
    <source>
        <dbReference type="Google" id="ProtNLM"/>
    </source>
</evidence>
<keyword evidence="2 3" id="KW-0040">ANK repeat</keyword>
<evidence type="ECO:0000256" key="2">
    <source>
        <dbReference type="ARBA" id="ARBA00023043"/>
    </source>
</evidence>
<proteinExistence type="predicted"/>
<protein>
    <recommendedName>
        <fullName evidence="6">ANK_REP_REGION domain-containing protein</fullName>
    </recommendedName>
</protein>
<dbReference type="SMART" id="SM00248">
    <property type="entry name" value="ANK"/>
    <property type="match status" value="8"/>
</dbReference>
<dbReference type="AlphaFoldDB" id="A0A9P1IMQ8"/>
<evidence type="ECO:0000256" key="3">
    <source>
        <dbReference type="PROSITE-ProRule" id="PRU00023"/>
    </source>
</evidence>
<gene>
    <name evidence="4" type="ORF">CAMP_LOCUS9523</name>
</gene>
<accession>A0A9P1IMQ8</accession>
<evidence type="ECO:0000313" key="4">
    <source>
        <dbReference type="EMBL" id="CAI5446886.1"/>
    </source>
</evidence>
<organism evidence="4 5">
    <name type="scientific">Caenorhabditis angaria</name>
    <dbReference type="NCBI Taxonomy" id="860376"/>
    <lineage>
        <taxon>Eukaryota</taxon>
        <taxon>Metazoa</taxon>
        <taxon>Ecdysozoa</taxon>
        <taxon>Nematoda</taxon>
        <taxon>Chromadorea</taxon>
        <taxon>Rhabditida</taxon>
        <taxon>Rhabditina</taxon>
        <taxon>Rhabditomorpha</taxon>
        <taxon>Rhabditoidea</taxon>
        <taxon>Rhabditidae</taxon>
        <taxon>Peloderinae</taxon>
        <taxon>Caenorhabditis</taxon>
    </lineage>
</organism>
<name>A0A9P1IMQ8_9PELO</name>
<dbReference type="SUPFAM" id="SSF48403">
    <property type="entry name" value="Ankyrin repeat"/>
    <property type="match status" value="1"/>
</dbReference>
<evidence type="ECO:0000256" key="1">
    <source>
        <dbReference type="ARBA" id="ARBA00022737"/>
    </source>
</evidence>
<keyword evidence="1" id="KW-0677">Repeat</keyword>
<feature type="repeat" description="ANK" evidence="3">
    <location>
        <begin position="305"/>
        <end position="337"/>
    </location>
</feature>
<evidence type="ECO:0000313" key="5">
    <source>
        <dbReference type="Proteomes" id="UP001152747"/>
    </source>
</evidence>
<dbReference type="PROSITE" id="PS50297">
    <property type="entry name" value="ANK_REP_REGION"/>
    <property type="match status" value="2"/>
</dbReference>